<accession>A0A084ST08</accession>
<comment type="caution">
    <text evidence="1">The sequence shown here is derived from an EMBL/GenBank/DDBJ whole genome shotgun (WGS) entry which is preliminary data.</text>
</comment>
<dbReference type="Proteomes" id="UP000028547">
    <property type="component" value="Unassembled WGS sequence"/>
</dbReference>
<name>A0A084ST08_9BACT</name>
<dbReference type="AlphaFoldDB" id="A0A084ST08"/>
<dbReference type="EMBL" id="JPMI01000138">
    <property type="protein sequence ID" value="KFA91593.1"/>
    <property type="molecule type" value="Genomic_DNA"/>
</dbReference>
<sequence length="59" mass="6007">MTTTPSIPETCELDNDLLDTVTGGGGVVLVPTEECPTCASGADPTVLNAQFQNLLAGDL</sequence>
<evidence type="ECO:0000313" key="1">
    <source>
        <dbReference type="EMBL" id="KFA91593.1"/>
    </source>
</evidence>
<evidence type="ECO:0000313" key="2">
    <source>
        <dbReference type="Proteomes" id="UP000028547"/>
    </source>
</evidence>
<protein>
    <submittedName>
        <fullName evidence="1">Uncharacterized protein</fullName>
    </submittedName>
</protein>
<proteinExistence type="predicted"/>
<organism evidence="1 2">
    <name type="scientific">Archangium violaceum Cb vi76</name>
    <dbReference type="NCBI Taxonomy" id="1406225"/>
    <lineage>
        <taxon>Bacteria</taxon>
        <taxon>Pseudomonadati</taxon>
        <taxon>Myxococcota</taxon>
        <taxon>Myxococcia</taxon>
        <taxon>Myxococcales</taxon>
        <taxon>Cystobacterineae</taxon>
        <taxon>Archangiaceae</taxon>
        <taxon>Archangium</taxon>
    </lineage>
</organism>
<gene>
    <name evidence="1" type="ORF">Q664_21075</name>
</gene>
<reference evidence="1 2" key="1">
    <citation type="submission" date="2014-07" db="EMBL/GenBank/DDBJ databases">
        <title>Draft Genome Sequence of Gephyronic Acid Producer, Cystobacter violaceus Strain Cb vi76.</title>
        <authorList>
            <person name="Stevens D.C."/>
            <person name="Young J."/>
            <person name="Carmichael R."/>
            <person name="Tan J."/>
            <person name="Taylor R.E."/>
        </authorList>
    </citation>
    <scope>NUCLEOTIDE SEQUENCE [LARGE SCALE GENOMIC DNA]</scope>
    <source>
        <strain evidence="1 2">Cb vi76</strain>
    </source>
</reference>
<dbReference type="RefSeq" id="WP_043398118.1">
    <property type="nucleotide sequence ID" value="NZ_JPMI01000138.1"/>
</dbReference>